<accession>A0A061GD39</accession>
<keyword evidence="2" id="KW-1185">Reference proteome</keyword>
<protein>
    <submittedName>
        <fullName evidence="1">Uncharacterized protein</fullName>
    </submittedName>
</protein>
<dbReference type="Proteomes" id="UP000026915">
    <property type="component" value="Chromosome 6"/>
</dbReference>
<evidence type="ECO:0000313" key="1">
    <source>
        <dbReference type="EMBL" id="EOY27318.1"/>
    </source>
</evidence>
<dbReference type="HOGENOM" id="CLU_2927282_0_0_1"/>
<proteinExistence type="predicted"/>
<dbReference type="AlphaFoldDB" id="A0A061GD39"/>
<gene>
    <name evidence="1" type="ORF">TCM_029189</name>
</gene>
<dbReference type="Gramene" id="EOY27318">
    <property type="protein sequence ID" value="EOY27318"/>
    <property type="gene ID" value="TCM_029189"/>
</dbReference>
<sequence length="61" mass="6959">MATALEKTGKEDITQIPLNVQRKLNYRSSDSFPSRLSRKLKVFLVSELSPTQIEEEAHITL</sequence>
<dbReference type="InParanoid" id="A0A061GD39"/>
<evidence type="ECO:0000313" key="2">
    <source>
        <dbReference type="Proteomes" id="UP000026915"/>
    </source>
</evidence>
<dbReference type="EMBL" id="CM001884">
    <property type="protein sequence ID" value="EOY27318.1"/>
    <property type="molecule type" value="Genomic_DNA"/>
</dbReference>
<reference evidence="1 2" key="1">
    <citation type="journal article" date="2013" name="Genome Biol.">
        <title>The genome sequence of the most widely cultivated cacao type and its use to identify candidate genes regulating pod color.</title>
        <authorList>
            <person name="Motamayor J.C."/>
            <person name="Mockaitis K."/>
            <person name="Schmutz J."/>
            <person name="Haiminen N."/>
            <person name="Iii D.L."/>
            <person name="Cornejo O."/>
            <person name="Findley S.D."/>
            <person name="Zheng P."/>
            <person name="Utro F."/>
            <person name="Royaert S."/>
            <person name="Saski C."/>
            <person name="Jenkins J."/>
            <person name="Podicheti R."/>
            <person name="Zhao M."/>
            <person name="Scheffler B.E."/>
            <person name="Stack J.C."/>
            <person name="Feltus F.A."/>
            <person name="Mustiga G.M."/>
            <person name="Amores F."/>
            <person name="Phillips W."/>
            <person name="Marelli J.P."/>
            <person name="May G.D."/>
            <person name="Shapiro H."/>
            <person name="Ma J."/>
            <person name="Bustamante C.D."/>
            <person name="Schnell R.J."/>
            <person name="Main D."/>
            <person name="Gilbert D."/>
            <person name="Parida L."/>
            <person name="Kuhn D.N."/>
        </authorList>
    </citation>
    <scope>NUCLEOTIDE SEQUENCE [LARGE SCALE GENOMIC DNA]</scope>
    <source>
        <strain evidence="2">cv. Matina 1-6</strain>
    </source>
</reference>
<organism evidence="1 2">
    <name type="scientific">Theobroma cacao</name>
    <name type="common">Cacao</name>
    <name type="synonym">Cocoa</name>
    <dbReference type="NCBI Taxonomy" id="3641"/>
    <lineage>
        <taxon>Eukaryota</taxon>
        <taxon>Viridiplantae</taxon>
        <taxon>Streptophyta</taxon>
        <taxon>Embryophyta</taxon>
        <taxon>Tracheophyta</taxon>
        <taxon>Spermatophyta</taxon>
        <taxon>Magnoliopsida</taxon>
        <taxon>eudicotyledons</taxon>
        <taxon>Gunneridae</taxon>
        <taxon>Pentapetalae</taxon>
        <taxon>rosids</taxon>
        <taxon>malvids</taxon>
        <taxon>Malvales</taxon>
        <taxon>Malvaceae</taxon>
        <taxon>Byttnerioideae</taxon>
        <taxon>Theobroma</taxon>
    </lineage>
</organism>
<name>A0A061GD39_THECC</name>